<dbReference type="InterPro" id="IPR016193">
    <property type="entry name" value="Cytidine_deaminase-like"/>
</dbReference>
<evidence type="ECO:0000313" key="3">
    <source>
        <dbReference type="Proteomes" id="UP000677016"/>
    </source>
</evidence>
<dbReference type="AlphaFoldDB" id="A0A941I094"/>
<dbReference type="EMBL" id="JAGSNF010000006">
    <property type="protein sequence ID" value="MBR7742924.1"/>
    <property type="molecule type" value="Genomic_DNA"/>
</dbReference>
<dbReference type="GO" id="GO:0003824">
    <property type="term" value="F:catalytic activity"/>
    <property type="evidence" value="ECO:0007669"/>
    <property type="project" value="InterPro"/>
</dbReference>
<dbReference type="CDD" id="cd01283">
    <property type="entry name" value="cytidine_deaminase"/>
    <property type="match status" value="1"/>
</dbReference>
<comment type="caution">
    <text evidence="2">The sequence shown here is derived from an EMBL/GenBank/DDBJ whole genome shotgun (WGS) entry which is preliminary data.</text>
</comment>
<evidence type="ECO:0000313" key="2">
    <source>
        <dbReference type="EMBL" id="MBR7742924.1"/>
    </source>
</evidence>
<proteinExistence type="predicted"/>
<organism evidence="2 3">
    <name type="scientific">Phycicoccus avicenniae</name>
    <dbReference type="NCBI Taxonomy" id="2828860"/>
    <lineage>
        <taxon>Bacteria</taxon>
        <taxon>Bacillati</taxon>
        <taxon>Actinomycetota</taxon>
        <taxon>Actinomycetes</taxon>
        <taxon>Micrococcales</taxon>
        <taxon>Intrasporangiaceae</taxon>
        <taxon>Phycicoccus</taxon>
    </lineage>
</organism>
<accession>A0A941I094</accession>
<feature type="domain" description="CMP/dCMP-type deaminase" evidence="1">
    <location>
        <begin position="21"/>
        <end position="149"/>
    </location>
</feature>
<reference evidence="2" key="1">
    <citation type="submission" date="2021-04" db="EMBL/GenBank/DDBJ databases">
        <title>Phycicoccus avicenniae sp. nov., a novel endophytic actinomycetes isolated from branch of Avicennia mariana.</title>
        <authorList>
            <person name="Tuo L."/>
        </authorList>
    </citation>
    <scope>NUCLEOTIDE SEQUENCE</scope>
    <source>
        <strain evidence="2">BSK3Z-2</strain>
    </source>
</reference>
<name>A0A941I094_9MICO</name>
<sequence>MSDGSPVPPSALPPSARELTADEVDLVEAARRTIDAATDAGPDEDGVHTMGCAVRTDDGRVVTGVNLYHFTGGPCAELVALGAARAAGARGVTHIVAVGNHGRGPVGPCGRDRQVLLDHYPGVRVLLPTRWGPRSVVIEDLVPLATAWTVDGGSTMA</sequence>
<dbReference type="PROSITE" id="PS51747">
    <property type="entry name" value="CYT_DCMP_DEAMINASES_2"/>
    <property type="match status" value="1"/>
</dbReference>
<dbReference type="RefSeq" id="WP_211602085.1">
    <property type="nucleotide sequence ID" value="NZ_JAGSNF010000006.1"/>
</dbReference>
<dbReference type="Proteomes" id="UP000677016">
    <property type="component" value="Unassembled WGS sequence"/>
</dbReference>
<protein>
    <submittedName>
        <fullName evidence="2">Cytidine deaminase</fullName>
    </submittedName>
</protein>
<gene>
    <name evidence="2" type="ORF">KC207_06440</name>
</gene>
<dbReference type="SUPFAM" id="SSF53927">
    <property type="entry name" value="Cytidine deaminase-like"/>
    <property type="match status" value="1"/>
</dbReference>
<evidence type="ECO:0000259" key="1">
    <source>
        <dbReference type="PROSITE" id="PS51747"/>
    </source>
</evidence>
<dbReference type="InterPro" id="IPR002125">
    <property type="entry name" value="CMP_dCMP_dom"/>
</dbReference>
<dbReference type="Gene3D" id="3.40.140.10">
    <property type="entry name" value="Cytidine Deaminase, domain 2"/>
    <property type="match status" value="1"/>
</dbReference>
<keyword evidence="3" id="KW-1185">Reference proteome</keyword>